<dbReference type="Proteomes" id="UP000008372">
    <property type="component" value="Unassembled WGS sequence"/>
</dbReference>
<organism evidence="1 2">
    <name type="scientific">Paraglaciecola agarilytica NO2</name>
    <dbReference type="NCBI Taxonomy" id="1125747"/>
    <lineage>
        <taxon>Bacteria</taxon>
        <taxon>Pseudomonadati</taxon>
        <taxon>Pseudomonadota</taxon>
        <taxon>Gammaproteobacteria</taxon>
        <taxon>Alteromonadales</taxon>
        <taxon>Alteromonadaceae</taxon>
        <taxon>Paraglaciecola</taxon>
    </lineage>
</organism>
<reference evidence="1 2" key="1">
    <citation type="journal article" date="2014" name="Environ. Microbiol.">
        <title>Comparative genomics of the marine bacterial genus Glaciecola reveals the high degree of genomic diversity and genomic characteristic for cold adaptation.</title>
        <authorList>
            <person name="Qin Q.L."/>
            <person name="Xie B.B."/>
            <person name="Yu Y."/>
            <person name="Shu Y.L."/>
            <person name="Rong J.C."/>
            <person name="Zhang Y.J."/>
            <person name="Zhao D.L."/>
            <person name="Chen X.L."/>
            <person name="Zhang X.Y."/>
            <person name="Chen B."/>
            <person name="Zhou B.C."/>
            <person name="Zhang Y.Z."/>
        </authorList>
    </citation>
    <scope>NUCLEOTIDE SEQUENCE [LARGE SCALE GENOMIC DNA]</scope>
    <source>
        <strain evidence="1 2">NO2</strain>
    </source>
</reference>
<dbReference type="EMBL" id="BAEK01000053">
    <property type="protein sequence ID" value="GAC06167.1"/>
    <property type="molecule type" value="Genomic_DNA"/>
</dbReference>
<protein>
    <submittedName>
        <fullName evidence="1">Uncharacterized protein</fullName>
    </submittedName>
</protein>
<comment type="caution">
    <text evidence="1">The sequence shown here is derived from an EMBL/GenBank/DDBJ whole genome shotgun (WGS) entry which is preliminary data.</text>
</comment>
<name>A0ABQ0IA53_9ALTE</name>
<evidence type="ECO:0000313" key="2">
    <source>
        <dbReference type="Proteomes" id="UP000008372"/>
    </source>
</evidence>
<evidence type="ECO:0000313" key="1">
    <source>
        <dbReference type="EMBL" id="GAC06167.1"/>
    </source>
</evidence>
<keyword evidence="2" id="KW-1185">Reference proteome</keyword>
<accession>A0ABQ0IA53</accession>
<gene>
    <name evidence="1" type="ORF">GAGA_3333</name>
</gene>
<sequence length="43" mass="4495">MSQKTTDNFALPTGFSASNGEALKITGNNSAHLNARKINGFIG</sequence>
<proteinExistence type="predicted"/>